<organism evidence="1">
    <name type="scientific">marine sediment metagenome</name>
    <dbReference type="NCBI Taxonomy" id="412755"/>
    <lineage>
        <taxon>unclassified sequences</taxon>
        <taxon>metagenomes</taxon>
        <taxon>ecological metagenomes</taxon>
    </lineage>
</organism>
<gene>
    <name evidence="1" type="ORF">S06H3_35596</name>
</gene>
<evidence type="ECO:0000313" key="1">
    <source>
        <dbReference type="EMBL" id="GAI24252.1"/>
    </source>
</evidence>
<protein>
    <submittedName>
        <fullName evidence="1">Uncharacterized protein</fullName>
    </submittedName>
</protein>
<feature type="non-terminal residue" evidence="1">
    <location>
        <position position="62"/>
    </location>
</feature>
<dbReference type="EMBL" id="BARV01021488">
    <property type="protein sequence ID" value="GAI24252.1"/>
    <property type="molecule type" value="Genomic_DNA"/>
</dbReference>
<sequence length="62" mass="6702">MATLKFTATVLRAKIDNANSEAELRPLVSSYLELLLDADISRPHRGLYLLPGGILSDGDASM</sequence>
<proteinExistence type="predicted"/>
<comment type="caution">
    <text evidence="1">The sequence shown here is derived from an EMBL/GenBank/DDBJ whole genome shotgun (WGS) entry which is preliminary data.</text>
</comment>
<accession>X1LXY5</accession>
<name>X1LXY5_9ZZZZ</name>
<dbReference type="AlphaFoldDB" id="X1LXY5"/>
<reference evidence="1" key="1">
    <citation type="journal article" date="2014" name="Front. Microbiol.">
        <title>High frequency of phylogenetically diverse reductive dehalogenase-homologous genes in deep subseafloor sedimentary metagenomes.</title>
        <authorList>
            <person name="Kawai M."/>
            <person name="Futagami T."/>
            <person name="Toyoda A."/>
            <person name="Takaki Y."/>
            <person name="Nishi S."/>
            <person name="Hori S."/>
            <person name="Arai W."/>
            <person name="Tsubouchi T."/>
            <person name="Morono Y."/>
            <person name="Uchiyama I."/>
            <person name="Ito T."/>
            <person name="Fujiyama A."/>
            <person name="Inagaki F."/>
            <person name="Takami H."/>
        </authorList>
    </citation>
    <scope>NUCLEOTIDE SEQUENCE</scope>
    <source>
        <strain evidence="1">Expedition CK06-06</strain>
    </source>
</reference>